<reference evidence="2" key="1">
    <citation type="submission" date="2019-09" db="EMBL/GenBank/DDBJ databases">
        <title>Draft genome information of white flower Hibiscus syriacus.</title>
        <authorList>
            <person name="Kim Y.-M."/>
        </authorList>
    </citation>
    <scope>NUCLEOTIDE SEQUENCE [LARGE SCALE GENOMIC DNA]</scope>
    <source>
        <strain evidence="2">YM2019G1</strain>
    </source>
</reference>
<name>A0A6A2Y8K6_HIBSY</name>
<comment type="caution">
    <text evidence="2">The sequence shown here is derived from an EMBL/GenBank/DDBJ whole genome shotgun (WGS) entry which is preliminary data.</text>
</comment>
<protein>
    <submittedName>
        <fullName evidence="2">RNA binding family protein isoform 7</fullName>
    </submittedName>
</protein>
<dbReference type="AlphaFoldDB" id="A0A6A2Y8K6"/>
<feature type="compositionally biased region" description="Pro residues" evidence="1">
    <location>
        <begin position="70"/>
        <end position="82"/>
    </location>
</feature>
<proteinExistence type="predicted"/>
<organism evidence="2 3">
    <name type="scientific">Hibiscus syriacus</name>
    <name type="common">Rose of Sharon</name>
    <dbReference type="NCBI Taxonomy" id="106335"/>
    <lineage>
        <taxon>Eukaryota</taxon>
        <taxon>Viridiplantae</taxon>
        <taxon>Streptophyta</taxon>
        <taxon>Embryophyta</taxon>
        <taxon>Tracheophyta</taxon>
        <taxon>Spermatophyta</taxon>
        <taxon>Magnoliopsida</taxon>
        <taxon>eudicotyledons</taxon>
        <taxon>Gunneridae</taxon>
        <taxon>Pentapetalae</taxon>
        <taxon>rosids</taxon>
        <taxon>malvids</taxon>
        <taxon>Malvales</taxon>
        <taxon>Malvaceae</taxon>
        <taxon>Malvoideae</taxon>
        <taxon>Hibiscus</taxon>
    </lineage>
</organism>
<dbReference type="Proteomes" id="UP000436088">
    <property type="component" value="Unassembled WGS sequence"/>
</dbReference>
<evidence type="ECO:0000256" key="1">
    <source>
        <dbReference type="SAM" id="MobiDB-lite"/>
    </source>
</evidence>
<keyword evidence="3" id="KW-1185">Reference proteome</keyword>
<evidence type="ECO:0000313" key="2">
    <source>
        <dbReference type="EMBL" id="KAE8666174.1"/>
    </source>
</evidence>
<feature type="region of interest" description="Disordered" evidence="1">
    <location>
        <begin position="63"/>
        <end position="82"/>
    </location>
</feature>
<sequence length="176" mass="18426">MSVIEGPLEPPATAAPTTDAPEDSLFVNFFSASIKLGINAPNLTNSIQPYHSISTAPASSHAPAVVSAPAPTPPVPSHTPAPPSLDSLGEFQVIDISPHFLDVRHIEGGGMHSSCVEMAALRRLIIGTSKPSSLLISHRGIASKLFVGGLSIYTTEKGHSDAFSQYGQVMEGQYVI</sequence>
<dbReference type="EMBL" id="VEPZ02001600">
    <property type="protein sequence ID" value="KAE8666174.1"/>
    <property type="molecule type" value="Genomic_DNA"/>
</dbReference>
<accession>A0A6A2Y8K6</accession>
<gene>
    <name evidence="2" type="ORF">F3Y22_tig00112507pilonHSYRG00175</name>
</gene>
<evidence type="ECO:0000313" key="3">
    <source>
        <dbReference type="Proteomes" id="UP000436088"/>
    </source>
</evidence>